<accession>A0A6B0U1Q5</accession>
<proteinExistence type="predicted"/>
<name>A0A6B0U1Q5_IXORI</name>
<dbReference type="AlphaFoldDB" id="A0A6B0U1Q5"/>
<feature type="region of interest" description="Disordered" evidence="1">
    <location>
        <begin position="56"/>
        <end position="80"/>
    </location>
</feature>
<evidence type="ECO:0000256" key="1">
    <source>
        <dbReference type="SAM" id="MobiDB-lite"/>
    </source>
</evidence>
<evidence type="ECO:0000313" key="2">
    <source>
        <dbReference type="EMBL" id="MXU84281.1"/>
    </source>
</evidence>
<feature type="compositionally biased region" description="Gly residues" evidence="1">
    <location>
        <begin position="60"/>
        <end position="72"/>
    </location>
</feature>
<sequence>MPRTTATLIFFAGTSTTSRQDSDGRQCDGSTTLLSGNRGRFRSGLSIPGSSVPCPAGLAAAGGRGASAGPSGGRSWRPDT</sequence>
<protein>
    <submittedName>
        <fullName evidence="2">Putative secreted protein</fullName>
    </submittedName>
</protein>
<dbReference type="EMBL" id="GIFC01002198">
    <property type="protein sequence ID" value="MXU84281.1"/>
    <property type="molecule type" value="Transcribed_RNA"/>
</dbReference>
<feature type="region of interest" description="Disordered" evidence="1">
    <location>
        <begin position="16"/>
        <end position="35"/>
    </location>
</feature>
<reference evidence="2" key="1">
    <citation type="submission" date="2019-12" db="EMBL/GenBank/DDBJ databases">
        <title>An insight into the sialome of adult female Ixodes ricinus ticks feeding for 6 days.</title>
        <authorList>
            <person name="Perner J."/>
            <person name="Ribeiro J.M.C."/>
        </authorList>
    </citation>
    <scope>NUCLEOTIDE SEQUENCE</scope>
    <source>
        <strain evidence="2">Semi-engorged</strain>
        <tissue evidence="2">Salivary glands</tissue>
    </source>
</reference>
<organism evidence="2">
    <name type="scientific">Ixodes ricinus</name>
    <name type="common">Common tick</name>
    <name type="synonym">Acarus ricinus</name>
    <dbReference type="NCBI Taxonomy" id="34613"/>
    <lineage>
        <taxon>Eukaryota</taxon>
        <taxon>Metazoa</taxon>
        <taxon>Ecdysozoa</taxon>
        <taxon>Arthropoda</taxon>
        <taxon>Chelicerata</taxon>
        <taxon>Arachnida</taxon>
        <taxon>Acari</taxon>
        <taxon>Parasitiformes</taxon>
        <taxon>Ixodida</taxon>
        <taxon>Ixodoidea</taxon>
        <taxon>Ixodidae</taxon>
        <taxon>Ixodinae</taxon>
        <taxon>Ixodes</taxon>
    </lineage>
</organism>